<reference evidence="1 2" key="1">
    <citation type="submission" date="2024-04" db="EMBL/GenBank/DDBJ databases">
        <authorList>
            <person name="Fracassetti M."/>
        </authorList>
    </citation>
    <scope>NUCLEOTIDE SEQUENCE [LARGE SCALE GENOMIC DNA]</scope>
</reference>
<proteinExistence type="predicted"/>
<protein>
    <submittedName>
        <fullName evidence="1">Uncharacterized protein</fullName>
    </submittedName>
</protein>
<evidence type="ECO:0000313" key="2">
    <source>
        <dbReference type="Proteomes" id="UP001497516"/>
    </source>
</evidence>
<dbReference type="EMBL" id="OZ034817">
    <property type="protein sequence ID" value="CAL1382823.1"/>
    <property type="molecule type" value="Genomic_DNA"/>
</dbReference>
<organism evidence="1 2">
    <name type="scientific">Linum trigynum</name>
    <dbReference type="NCBI Taxonomy" id="586398"/>
    <lineage>
        <taxon>Eukaryota</taxon>
        <taxon>Viridiplantae</taxon>
        <taxon>Streptophyta</taxon>
        <taxon>Embryophyta</taxon>
        <taxon>Tracheophyta</taxon>
        <taxon>Spermatophyta</taxon>
        <taxon>Magnoliopsida</taxon>
        <taxon>eudicotyledons</taxon>
        <taxon>Gunneridae</taxon>
        <taxon>Pentapetalae</taxon>
        <taxon>rosids</taxon>
        <taxon>fabids</taxon>
        <taxon>Malpighiales</taxon>
        <taxon>Linaceae</taxon>
        <taxon>Linum</taxon>
    </lineage>
</organism>
<keyword evidence="2" id="KW-1185">Reference proteome</keyword>
<evidence type="ECO:0000313" key="1">
    <source>
        <dbReference type="EMBL" id="CAL1382823.1"/>
    </source>
</evidence>
<dbReference type="Proteomes" id="UP001497516">
    <property type="component" value="Chromosome 4"/>
</dbReference>
<gene>
    <name evidence="1" type="ORF">LTRI10_LOCUS24128</name>
</gene>
<accession>A0AAV2EB45</accession>
<sequence>MGEIRNRLVPTTFFLLRSPYLFSWVFYVLHSPSRSTTRDLVCRGQFWEEGLAFCCSAEEDTNGPLLPSSPARRGGDGAAHEHLREEGSRAQVKAGNPIFCSPAVGDRRPLSHVLPPREHALVPPTVALNKRGTRGEPFSSQPPNLRIRVVGGVALRGAL</sequence>
<name>A0AAV2EB45_9ROSI</name>
<dbReference type="AlphaFoldDB" id="A0AAV2EB45"/>